<dbReference type="GO" id="GO:0016075">
    <property type="term" value="P:rRNA catabolic process"/>
    <property type="evidence" value="ECO:0007669"/>
    <property type="project" value="TreeGrafter"/>
</dbReference>
<protein>
    <recommendedName>
        <fullName evidence="1">PIN domain-containing protein</fullName>
    </recommendedName>
</protein>
<dbReference type="InterPro" id="IPR039018">
    <property type="entry name" value="VapC20-like"/>
</dbReference>
<proteinExistence type="predicted"/>
<evidence type="ECO:0000313" key="2">
    <source>
        <dbReference type="EMBL" id="GAH11042.1"/>
    </source>
</evidence>
<dbReference type="Pfam" id="PF01850">
    <property type="entry name" value="PIN"/>
    <property type="match status" value="1"/>
</dbReference>
<dbReference type="PANTHER" id="PTHR42188:SF1">
    <property type="entry name" value="23S RRNA-SPECIFIC ENDONUCLEASE VAPC20"/>
    <property type="match status" value="1"/>
</dbReference>
<name>X1CTD1_9ZZZZ</name>
<dbReference type="EMBL" id="BART01029813">
    <property type="protein sequence ID" value="GAH11042.1"/>
    <property type="molecule type" value="Genomic_DNA"/>
</dbReference>
<dbReference type="InterPro" id="IPR002716">
    <property type="entry name" value="PIN_dom"/>
</dbReference>
<comment type="caution">
    <text evidence="2">The sequence shown here is derived from an EMBL/GenBank/DDBJ whole genome shotgun (WGS) entry which is preliminary data.</text>
</comment>
<reference evidence="2" key="1">
    <citation type="journal article" date="2014" name="Front. Microbiol.">
        <title>High frequency of phylogenetically diverse reductive dehalogenase-homologous genes in deep subseafloor sedimentary metagenomes.</title>
        <authorList>
            <person name="Kawai M."/>
            <person name="Futagami T."/>
            <person name="Toyoda A."/>
            <person name="Takaki Y."/>
            <person name="Nishi S."/>
            <person name="Hori S."/>
            <person name="Arai W."/>
            <person name="Tsubouchi T."/>
            <person name="Morono Y."/>
            <person name="Uchiyama I."/>
            <person name="Ito T."/>
            <person name="Fujiyama A."/>
            <person name="Inagaki F."/>
            <person name="Takami H."/>
        </authorList>
    </citation>
    <scope>NUCLEOTIDE SEQUENCE</scope>
    <source>
        <strain evidence="2">Expedition CK06-06</strain>
    </source>
</reference>
<dbReference type="AlphaFoldDB" id="X1CTD1"/>
<dbReference type="GO" id="GO:0004521">
    <property type="term" value="F:RNA endonuclease activity"/>
    <property type="evidence" value="ECO:0007669"/>
    <property type="project" value="InterPro"/>
</dbReference>
<accession>X1CTD1</accession>
<dbReference type="PANTHER" id="PTHR42188">
    <property type="entry name" value="23S RRNA-SPECIFIC ENDONUCLEASE VAPC20"/>
    <property type="match status" value="1"/>
</dbReference>
<dbReference type="SUPFAM" id="SSF88723">
    <property type="entry name" value="PIN domain-like"/>
    <property type="match status" value="1"/>
</dbReference>
<gene>
    <name evidence="2" type="ORF">S01H4_52224</name>
</gene>
<sequence length="133" mass="15460">MQIFVDTSALVALANRSDRYHLKAREFLNELSPTSRLHISNYIIDESITRIRMIGGHRTALAFSKSIFSSHLYHIHYIDEELEKEAFRIFEKYTDKRLSFTDCTSFALMKRLGISKAFAFDEDFLAVGFELVL</sequence>
<evidence type="ECO:0000259" key="1">
    <source>
        <dbReference type="Pfam" id="PF01850"/>
    </source>
</evidence>
<dbReference type="InterPro" id="IPR029060">
    <property type="entry name" value="PIN-like_dom_sf"/>
</dbReference>
<organism evidence="2">
    <name type="scientific">marine sediment metagenome</name>
    <dbReference type="NCBI Taxonomy" id="412755"/>
    <lineage>
        <taxon>unclassified sequences</taxon>
        <taxon>metagenomes</taxon>
        <taxon>ecological metagenomes</taxon>
    </lineage>
</organism>
<feature type="domain" description="PIN" evidence="1">
    <location>
        <begin position="3"/>
        <end position="129"/>
    </location>
</feature>
<dbReference type="Gene3D" id="3.40.50.1010">
    <property type="entry name" value="5'-nuclease"/>
    <property type="match status" value="1"/>
</dbReference>